<evidence type="ECO:0000256" key="7">
    <source>
        <dbReference type="SAM" id="Phobius"/>
    </source>
</evidence>
<dbReference type="PANTHER" id="PTHR47089:SF1">
    <property type="entry name" value="GUANOSINE ABC TRANSPORTER PERMEASE PROTEIN NUPP"/>
    <property type="match status" value="1"/>
</dbReference>
<dbReference type="OrthoDB" id="45037at2"/>
<feature type="region of interest" description="Disordered" evidence="6">
    <location>
        <begin position="371"/>
        <end position="394"/>
    </location>
</feature>
<evidence type="ECO:0000256" key="4">
    <source>
        <dbReference type="ARBA" id="ARBA00022989"/>
    </source>
</evidence>
<feature type="transmembrane region" description="Helical" evidence="7">
    <location>
        <begin position="196"/>
        <end position="214"/>
    </location>
</feature>
<dbReference type="CDD" id="cd06580">
    <property type="entry name" value="TM_PBP1_transp_TpRbsC_like"/>
    <property type="match status" value="1"/>
</dbReference>
<feature type="transmembrane region" description="Helical" evidence="7">
    <location>
        <begin position="140"/>
        <end position="158"/>
    </location>
</feature>
<evidence type="ECO:0000256" key="5">
    <source>
        <dbReference type="ARBA" id="ARBA00023136"/>
    </source>
</evidence>
<dbReference type="Proteomes" id="UP000292886">
    <property type="component" value="Chromosome"/>
</dbReference>
<evidence type="ECO:0000256" key="1">
    <source>
        <dbReference type="ARBA" id="ARBA00004651"/>
    </source>
</evidence>
<name>A0A4P6YTN7_9LACO</name>
<dbReference type="GO" id="GO:0005886">
    <property type="term" value="C:plasma membrane"/>
    <property type="evidence" value="ECO:0007669"/>
    <property type="project" value="UniProtKB-SubCell"/>
</dbReference>
<keyword evidence="2" id="KW-1003">Cell membrane</keyword>
<gene>
    <name evidence="8" type="ORF">EQG49_06455</name>
</gene>
<feature type="transmembrane region" description="Helical" evidence="7">
    <location>
        <begin position="12"/>
        <end position="33"/>
    </location>
</feature>
<keyword evidence="5 7" id="KW-0472">Membrane</keyword>
<dbReference type="Pfam" id="PF02653">
    <property type="entry name" value="BPD_transp_2"/>
    <property type="match status" value="1"/>
</dbReference>
<feature type="transmembrane region" description="Helical" evidence="7">
    <location>
        <begin position="95"/>
        <end position="120"/>
    </location>
</feature>
<dbReference type="KEGG" id="wei:EQG49_06455"/>
<dbReference type="PANTHER" id="PTHR47089">
    <property type="entry name" value="ABC TRANSPORTER, PERMEASE PROTEIN"/>
    <property type="match status" value="1"/>
</dbReference>
<evidence type="ECO:0000313" key="8">
    <source>
        <dbReference type="EMBL" id="QBO36124.1"/>
    </source>
</evidence>
<protein>
    <submittedName>
        <fullName evidence="8">ABC transporter permease</fullName>
    </submittedName>
</protein>
<accession>A0A4P6YTN7</accession>
<evidence type="ECO:0000256" key="3">
    <source>
        <dbReference type="ARBA" id="ARBA00022692"/>
    </source>
</evidence>
<evidence type="ECO:0000256" key="2">
    <source>
        <dbReference type="ARBA" id="ARBA00022475"/>
    </source>
</evidence>
<feature type="transmembrane region" description="Helical" evidence="7">
    <location>
        <begin position="244"/>
        <end position="264"/>
    </location>
</feature>
<evidence type="ECO:0000313" key="9">
    <source>
        <dbReference type="Proteomes" id="UP000292886"/>
    </source>
</evidence>
<proteinExistence type="predicted"/>
<comment type="subcellular location">
    <subcellularLocation>
        <location evidence="1">Cell membrane</location>
        <topology evidence="1">Multi-pass membrane protein</topology>
    </subcellularLocation>
</comment>
<keyword evidence="4 7" id="KW-1133">Transmembrane helix</keyword>
<reference evidence="9" key="1">
    <citation type="submission" date="2019-03" db="EMBL/GenBank/DDBJ databases">
        <title>Weissella sp. 26KH-42 Genome sequencing.</title>
        <authorList>
            <person name="Heo J."/>
            <person name="Kim S.-J."/>
            <person name="Kim J.-S."/>
            <person name="Hong S.-B."/>
            <person name="Kwon S.-W."/>
        </authorList>
    </citation>
    <scope>NUCLEOTIDE SEQUENCE [LARGE SCALE GENOMIC DNA]</scope>
    <source>
        <strain evidence="9">26KH-42</strain>
    </source>
</reference>
<feature type="compositionally biased region" description="Basic and acidic residues" evidence="6">
    <location>
        <begin position="383"/>
        <end position="394"/>
    </location>
</feature>
<feature type="transmembrane region" description="Helical" evidence="7">
    <location>
        <begin position="285"/>
        <end position="307"/>
    </location>
</feature>
<keyword evidence="9" id="KW-1185">Reference proteome</keyword>
<dbReference type="GO" id="GO:0022857">
    <property type="term" value="F:transmembrane transporter activity"/>
    <property type="evidence" value="ECO:0007669"/>
    <property type="project" value="InterPro"/>
</dbReference>
<sequence length="394" mass="40948">MIEVTRKDNGLVAILSVVLGLLVGAIIMLVSGFNPIAGYGSLLQSAFGTPQSIGEVLRQMSPLLLTGAGFMVAQAAGFFNIGLSGQAMAGWFGSVWFALSFPTLSKLILLPTTIIIGIALGAVAGMIPGWLRARFGSSEVITTIMFNYIILYVGNSLVQNTFKKSIKATTESSVLISNHASLRASWLTNLTNGSSLNIGLFIAIIVVVVVWFVMKKTTLGLEITSVGLNDSAARYAGISDRRTATIAMVISGGLAGLAGVVDGLGTYQNVFVQNAVPGVGFDGMAVALLGGGSYLGLVGGAALFSVLKIGGLGMPIFTGVPTELVDIIIAAIIFFVGINYVVRLLIARFRKVTTKPNPLLVPVTANGADKAVVNGEQETSDGSESKKPTKGDEA</sequence>
<dbReference type="InterPro" id="IPR001851">
    <property type="entry name" value="ABC_transp_permease"/>
</dbReference>
<dbReference type="RefSeq" id="WP_133363202.1">
    <property type="nucleotide sequence ID" value="NZ_CP037940.1"/>
</dbReference>
<evidence type="ECO:0000256" key="6">
    <source>
        <dbReference type="SAM" id="MobiDB-lite"/>
    </source>
</evidence>
<dbReference type="AlphaFoldDB" id="A0A4P6YTN7"/>
<organism evidence="8 9">
    <name type="scientific">Periweissella cryptocerci</name>
    <dbReference type="NCBI Taxonomy" id="2506420"/>
    <lineage>
        <taxon>Bacteria</taxon>
        <taxon>Bacillati</taxon>
        <taxon>Bacillota</taxon>
        <taxon>Bacilli</taxon>
        <taxon>Lactobacillales</taxon>
        <taxon>Lactobacillaceae</taxon>
        <taxon>Periweissella</taxon>
    </lineage>
</organism>
<keyword evidence="3 7" id="KW-0812">Transmembrane</keyword>
<feature type="transmembrane region" description="Helical" evidence="7">
    <location>
        <begin position="327"/>
        <end position="346"/>
    </location>
</feature>
<dbReference type="EMBL" id="CP037940">
    <property type="protein sequence ID" value="QBO36124.1"/>
    <property type="molecule type" value="Genomic_DNA"/>
</dbReference>